<dbReference type="AlphaFoldDB" id="A0A1J1J7W8"/>
<protein>
    <submittedName>
        <fullName evidence="2">CLUMA_CG021545, isoform A</fullName>
    </submittedName>
</protein>
<feature type="transmembrane region" description="Helical" evidence="1">
    <location>
        <begin position="23"/>
        <end position="43"/>
    </location>
</feature>
<proteinExistence type="predicted"/>
<evidence type="ECO:0000313" key="3">
    <source>
        <dbReference type="Proteomes" id="UP000183832"/>
    </source>
</evidence>
<keyword evidence="1" id="KW-0812">Transmembrane</keyword>
<organism evidence="2 3">
    <name type="scientific">Clunio marinus</name>
    <dbReference type="NCBI Taxonomy" id="568069"/>
    <lineage>
        <taxon>Eukaryota</taxon>
        <taxon>Metazoa</taxon>
        <taxon>Ecdysozoa</taxon>
        <taxon>Arthropoda</taxon>
        <taxon>Hexapoda</taxon>
        <taxon>Insecta</taxon>
        <taxon>Pterygota</taxon>
        <taxon>Neoptera</taxon>
        <taxon>Endopterygota</taxon>
        <taxon>Diptera</taxon>
        <taxon>Nematocera</taxon>
        <taxon>Chironomoidea</taxon>
        <taxon>Chironomidae</taxon>
        <taxon>Clunio</taxon>
    </lineage>
</organism>
<gene>
    <name evidence="2" type="ORF">CLUMA_CG021545</name>
</gene>
<dbReference type="Proteomes" id="UP000183832">
    <property type="component" value="Unassembled WGS sequence"/>
</dbReference>
<name>A0A1J1J7W8_9DIPT</name>
<evidence type="ECO:0000313" key="2">
    <source>
        <dbReference type="EMBL" id="CRL08487.1"/>
    </source>
</evidence>
<keyword evidence="1" id="KW-1133">Transmembrane helix</keyword>
<sequence length="60" mass="7077">MSVLNAMGQLLIMNIFHELRRVVYVNLPVIIYEASLAVTVDNMNKRRRIRKMRTFEALKV</sequence>
<accession>A0A1J1J7W8</accession>
<keyword evidence="1" id="KW-0472">Membrane</keyword>
<keyword evidence="3" id="KW-1185">Reference proteome</keyword>
<dbReference type="EMBL" id="CVRI01000075">
    <property type="protein sequence ID" value="CRL08487.1"/>
    <property type="molecule type" value="Genomic_DNA"/>
</dbReference>
<reference evidence="2 3" key="1">
    <citation type="submission" date="2015-04" db="EMBL/GenBank/DDBJ databases">
        <authorList>
            <person name="Syromyatnikov M.Y."/>
            <person name="Popov V.N."/>
        </authorList>
    </citation>
    <scope>NUCLEOTIDE SEQUENCE [LARGE SCALE GENOMIC DNA]</scope>
</reference>
<evidence type="ECO:0000256" key="1">
    <source>
        <dbReference type="SAM" id="Phobius"/>
    </source>
</evidence>